<feature type="binding site" evidence="12 17">
    <location>
        <position position="357"/>
    </location>
    <ligand>
        <name>Zn(2+)</name>
        <dbReference type="ChEBI" id="CHEBI:29105"/>
    </ligand>
</feature>
<sequence length="425" mass="46526">MMKIYRYPERETWPEMVKRPVLEREEISGLITEIFESVEKEGDKALIQFNEKFDKAITPQLTVSETELEDAEQNVSEDLKKAIRQAKENISKFHTAQIAESEKIETVKGVICWRENRAVEKVGIYIPGGTAPLFSTVLMLAVPANLAGCQEIVLCTPPDSNGNINPAILFTAKLCGITKIFRTGGAQAIAAMTLGTESIPQVYKIFGPGNQFVVAAKEYAQRYGTAIDMPAGPSEVLVIADSEAVPAFCAADLLSQAEHGSDSQVVFITTDPTVFTETIDAVEKQLWGLPRNEMAGKALENSLFILTNSIEEALEFSNLYAPEHLILALEVFEKYIPMIGNAGSVFLGNYSCESAGDYASGTNHTLPTNGYARNYSGVSLDSFVKKITFQHLSREGLKNIGKTIEIMAEAEGLTAHKNAVSIRLK</sequence>
<evidence type="ECO:0000256" key="12">
    <source>
        <dbReference type="HAMAP-Rule" id="MF_01024"/>
    </source>
</evidence>
<dbReference type="AlphaFoldDB" id="A0A1M5E1U7"/>
<comment type="pathway">
    <text evidence="2 12">Amino-acid biosynthesis; L-histidine biosynthesis; L-histidine from 5-phospho-alpha-D-ribose 1-diphosphate: step 9/9.</text>
</comment>
<evidence type="ECO:0000256" key="10">
    <source>
        <dbReference type="ARBA" id="ARBA00023102"/>
    </source>
</evidence>
<keyword evidence="6 12" id="KW-0479">Metal-binding</keyword>
<feature type="binding site" evidence="12 15">
    <location>
        <position position="125"/>
    </location>
    <ligand>
        <name>NAD(+)</name>
        <dbReference type="ChEBI" id="CHEBI:57540"/>
    </ligand>
</feature>
<proteinExistence type="inferred from homology"/>
<feature type="binding site" evidence="12 17">
    <location>
        <position position="416"/>
    </location>
    <ligand>
        <name>Zn(2+)</name>
        <dbReference type="ChEBI" id="CHEBI:29105"/>
    </ligand>
</feature>
<comment type="function">
    <text evidence="1 12">Catalyzes the sequential NAD-dependent oxidations of L-histidinol to L-histidinaldehyde and then to L-histidine.</text>
</comment>
<keyword evidence="5 12" id="KW-0028">Amino-acid biosynthesis</keyword>
<evidence type="ECO:0000256" key="11">
    <source>
        <dbReference type="ARBA" id="ARBA00049489"/>
    </source>
</evidence>
<gene>
    <name evidence="12" type="primary">hisD</name>
    <name evidence="19" type="ORF">SAMN02787073_2787</name>
</gene>
<dbReference type="Gene3D" id="3.40.50.1980">
    <property type="entry name" value="Nitrogenase molybdenum iron protein domain"/>
    <property type="match status" value="2"/>
</dbReference>
<feature type="binding site" evidence="12 16">
    <location>
        <position position="324"/>
    </location>
    <ligand>
        <name>substrate</name>
    </ligand>
</feature>
<keyword evidence="10 12" id="KW-0368">Histidine biosynthesis</keyword>
<dbReference type="Pfam" id="PF00815">
    <property type="entry name" value="Histidinol_dh"/>
    <property type="match status" value="1"/>
</dbReference>
<evidence type="ECO:0000256" key="9">
    <source>
        <dbReference type="ARBA" id="ARBA00023027"/>
    </source>
</evidence>
<feature type="active site" description="Proton acceptor" evidence="12 14">
    <location>
        <position position="324"/>
    </location>
</feature>
<evidence type="ECO:0000256" key="7">
    <source>
        <dbReference type="ARBA" id="ARBA00022833"/>
    </source>
</evidence>
<dbReference type="Proteomes" id="UP000184108">
    <property type="component" value="Unassembled WGS sequence"/>
</dbReference>
<accession>A0A1M5E1U7</accession>
<keyword evidence="9 12" id="KW-0520">NAD</keyword>
<dbReference type="UniPathway" id="UPA00031">
    <property type="reaction ID" value="UER00014"/>
</dbReference>
<keyword evidence="7 12" id="KW-0862">Zinc</keyword>
<evidence type="ECO:0000256" key="3">
    <source>
        <dbReference type="ARBA" id="ARBA00010178"/>
    </source>
</evidence>
<dbReference type="GO" id="GO:0005829">
    <property type="term" value="C:cytosol"/>
    <property type="evidence" value="ECO:0007669"/>
    <property type="project" value="TreeGrafter"/>
</dbReference>
<feature type="binding site" evidence="12 16">
    <location>
        <position position="256"/>
    </location>
    <ligand>
        <name>substrate</name>
    </ligand>
</feature>
<dbReference type="PIRSF" id="PIRSF000099">
    <property type="entry name" value="Histidinol_dh"/>
    <property type="match status" value="1"/>
</dbReference>
<dbReference type="PANTHER" id="PTHR21256:SF2">
    <property type="entry name" value="HISTIDINE BIOSYNTHESIS TRIFUNCTIONAL PROTEIN"/>
    <property type="match status" value="1"/>
</dbReference>
<dbReference type="CDD" id="cd06572">
    <property type="entry name" value="Histidinol_dh"/>
    <property type="match status" value="1"/>
</dbReference>
<evidence type="ECO:0000313" key="20">
    <source>
        <dbReference type="Proteomes" id="UP000184108"/>
    </source>
</evidence>
<evidence type="ECO:0000256" key="18">
    <source>
        <dbReference type="RuleBase" id="RU004175"/>
    </source>
</evidence>
<dbReference type="EC" id="1.1.1.23" evidence="4 12"/>
<dbReference type="InterPro" id="IPR012131">
    <property type="entry name" value="Hstdl_DH"/>
</dbReference>
<dbReference type="GO" id="GO:0000105">
    <property type="term" value="P:L-histidine biosynthetic process"/>
    <property type="evidence" value="ECO:0007669"/>
    <property type="project" value="UniProtKB-UniRule"/>
</dbReference>
<dbReference type="PROSITE" id="PS00611">
    <property type="entry name" value="HISOL_DEHYDROGENASE"/>
    <property type="match status" value="1"/>
</dbReference>
<feature type="binding site" evidence="12 15">
    <location>
        <position position="210"/>
    </location>
    <ligand>
        <name>NAD(+)</name>
        <dbReference type="ChEBI" id="CHEBI:57540"/>
    </ligand>
</feature>
<dbReference type="RefSeq" id="WP_223878161.1">
    <property type="nucleotide sequence ID" value="NZ_FQVE01000003.1"/>
</dbReference>
<evidence type="ECO:0000256" key="8">
    <source>
        <dbReference type="ARBA" id="ARBA00023002"/>
    </source>
</evidence>
<feature type="binding site" evidence="12 17">
    <location>
        <position position="259"/>
    </location>
    <ligand>
        <name>Zn(2+)</name>
        <dbReference type="ChEBI" id="CHEBI:29105"/>
    </ligand>
</feature>
<evidence type="ECO:0000256" key="5">
    <source>
        <dbReference type="ARBA" id="ARBA00022605"/>
    </source>
</evidence>
<reference evidence="20" key="1">
    <citation type="submission" date="2016-11" db="EMBL/GenBank/DDBJ databases">
        <authorList>
            <person name="Varghese N."/>
            <person name="Submissions S."/>
        </authorList>
    </citation>
    <scope>NUCLEOTIDE SEQUENCE [LARGE SCALE GENOMIC DNA]</scope>
    <source>
        <strain evidence="20">YR203</strain>
    </source>
</reference>
<dbReference type="InterPro" id="IPR001692">
    <property type="entry name" value="Histidinol_DH_CS"/>
</dbReference>
<dbReference type="SUPFAM" id="SSF53720">
    <property type="entry name" value="ALDH-like"/>
    <property type="match status" value="1"/>
</dbReference>
<keyword evidence="8 12" id="KW-0560">Oxidoreductase</keyword>
<comment type="similarity">
    <text evidence="3 12 13 18">Belongs to the histidinol dehydrogenase family.</text>
</comment>
<comment type="catalytic activity">
    <reaction evidence="11 12">
        <text>L-histidinol + 2 NAD(+) + H2O = L-histidine + 2 NADH + 3 H(+)</text>
        <dbReference type="Rhea" id="RHEA:20641"/>
        <dbReference type="ChEBI" id="CHEBI:15377"/>
        <dbReference type="ChEBI" id="CHEBI:15378"/>
        <dbReference type="ChEBI" id="CHEBI:57540"/>
        <dbReference type="ChEBI" id="CHEBI:57595"/>
        <dbReference type="ChEBI" id="CHEBI:57699"/>
        <dbReference type="ChEBI" id="CHEBI:57945"/>
        <dbReference type="EC" id="1.1.1.23"/>
    </reaction>
</comment>
<evidence type="ECO:0000256" key="2">
    <source>
        <dbReference type="ARBA" id="ARBA00004940"/>
    </source>
</evidence>
<feature type="binding site" evidence="12 16">
    <location>
        <position position="259"/>
    </location>
    <ligand>
        <name>substrate</name>
    </ligand>
</feature>
<dbReference type="PRINTS" id="PR00083">
    <property type="entry name" value="HOLDHDRGNASE"/>
</dbReference>
<dbReference type="GO" id="GO:0004399">
    <property type="term" value="F:histidinol dehydrogenase activity"/>
    <property type="evidence" value="ECO:0007669"/>
    <property type="project" value="UniProtKB-UniRule"/>
</dbReference>
<feature type="binding site" evidence="12 16">
    <location>
        <position position="416"/>
    </location>
    <ligand>
        <name>substrate</name>
    </ligand>
</feature>
<dbReference type="HAMAP" id="MF_01024">
    <property type="entry name" value="HisD"/>
    <property type="match status" value="1"/>
</dbReference>
<comment type="cofactor">
    <cofactor evidence="12 17">
        <name>Zn(2+)</name>
        <dbReference type="ChEBI" id="CHEBI:29105"/>
    </cofactor>
    <text evidence="12 17">Binds 1 zinc ion per subunit.</text>
</comment>
<dbReference type="InterPro" id="IPR022695">
    <property type="entry name" value="Histidinol_DH_monofunct"/>
</dbReference>
<evidence type="ECO:0000256" key="4">
    <source>
        <dbReference type="ARBA" id="ARBA00012965"/>
    </source>
</evidence>
<evidence type="ECO:0000256" key="14">
    <source>
        <dbReference type="PIRSR" id="PIRSR000099-1"/>
    </source>
</evidence>
<dbReference type="GO" id="GO:0008270">
    <property type="term" value="F:zinc ion binding"/>
    <property type="evidence" value="ECO:0007669"/>
    <property type="project" value="UniProtKB-UniRule"/>
</dbReference>
<feature type="binding site" evidence="12 15">
    <location>
        <position position="187"/>
    </location>
    <ligand>
        <name>NAD(+)</name>
        <dbReference type="ChEBI" id="CHEBI:57540"/>
    </ligand>
</feature>
<name>A0A1M5E1U7_9FLAO</name>
<evidence type="ECO:0000256" key="17">
    <source>
        <dbReference type="PIRSR" id="PIRSR000099-4"/>
    </source>
</evidence>
<feature type="binding site" evidence="12 17">
    <location>
        <position position="256"/>
    </location>
    <ligand>
        <name>Zn(2+)</name>
        <dbReference type="ChEBI" id="CHEBI:29105"/>
    </ligand>
</feature>
<feature type="binding site" evidence="12 16">
    <location>
        <position position="234"/>
    </location>
    <ligand>
        <name>substrate</name>
    </ligand>
</feature>
<evidence type="ECO:0000256" key="15">
    <source>
        <dbReference type="PIRSR" id="PIRSR000099-2"/>
    </source>
</evidence>
<evidence type="ECO:0000256" key="1">
    <source>
        <dbReference type="ARBA" id="ARBA00003850"/>
    </source>
</evidence>
<dbReference type="FunFam" id="3.40.50.1980:FF:000001">
    <property type="entry name" value="Histidinol dehydrogenase"/>
    <property type="match status" value="1"/>
</dbReference>
<dbReference type="GO" id="GO:0051287">
    <property type="term" value="F:NAD binding"/>
    <property type="evidence" value="ECO:0007669"/>
    <property type="project" value="InterPro"/>
</dbReference>
<evidence type="ECO:0000313" key="19">
    <source>
        <dbReference type="EMBL" id="SHF73217.1"/>
    </source>
</evidence>
<evidence type="ECO:0000256" key="13">
    <source>
        <dbReference type="PIRNR" id="PIRNR000099"/>
    </source>
</evidence>
<evidence type="ECO:0000256" key="16">
    <source>
        <dbReference type="PIRSR" id="PIRSR000099-3"/>
    </source>
</evidence>
<feature type="binding site" evidence="12 16">
    <location>
        <position position="357"/>
    </location>
    <ligand>
        <name>substrate</name>
    </ligand>
</feature>
<evidence type="ECO:0000256" key="6">
    <source>
        <dbReference type="ARBA" id="ARBA00022723"/>
    </source>
</evidence>
<protein>
    <recommendedName>
        <fullName evidence="4 12">Histidinol dehydrogenase</fullName>
        <shortName evidence="12">HDH</shortName>
        <ecNumber evidence="4 12">1.1.1.23</ecNumber>
    </recommendedName>
</protein>
<dbReference type="FunFam" id="1.20.5.1300:FF:000002">
    <property type="entry name" value="Histidinol dehydrogenase, chloroplastic"/>
    <property type="match status" value="1"/>
</dbReference>
<dbReference type="NCBIfam" id="TIGR00069">
    <property type="entry name" value="hisD"/>
    <property type="match status" value="1"/>
</dbReference>
<dbReference type="InterPro" id="IPR016161">
    <property type="entry name" value="Ald_DH/histidinol_DH"/>
</dbReference>
<dbReference type="FunFam" id="3.40.50.1980:FF:000002">
    <property type="entry name" value="Histidinol dehydrogenase, chloroplastic"/>
    <property type="match status" value="1"/>
</dbReference>
<dbReference type="EMBL" id="FQVE01000003">
    <property type="protein sequence ID" value="SHF73217.1"/>
    <property type="molecule type" value="Genomic_DNA"/>
</dbReference>
<dbReference type="PANTHER" id="PTHR21256">
    <property type="entry name" value="HISTIDINOL DEHYDROGENASE HDH"/>
    <property type="match status" value="1"/>
</dbReference>
<organism evidence="19 20">
    <name type="scientific">Chryseobacterium vrystaatense</name>
    <dbReference type="NCBI Taxonomy" id="307480"/>
    <lineage>
        <taxon>Bacteria</taxon>
        <taxon>Pseudomonadati</taxon>
        <taxon>Bacteroidota</taxon>
        <taxon>Flavobacteriia</taxon>
        <taxon>Flavobacteriales</taxon>
        <taxon>Weeksellaceae</taxon>
        <taxon>Chryseobacterium group</taxon>
        <taxon>Chryseobacterium</taxon>
    </lineage>
</organism>
<feature type="binding site" evidence="12 16">
    <location>
        <position position="411"/>
    </location>
    <ligand>
        <name>substrate</name>
    </ligand>
</feature>
<feature type="active site" description="Proton acceptor" evidence="12 14">
    <location>
        <position position="323"/>
    </location>
</feature>
<dbReference type="Gene3D" id="1.20.5.1300">
    <property type="match status" value="1"/>
</dbReference>